<dbReference type="AlphaFoldDB" id="A0A5M9MV87"/>
<name>A0A5M9MV87_9EURO</name>
<gene>
    <name evidence="1" type="ORF">ATNIH1004_005205</name>
</gene>
<evidence type="ECO:0008006" key="3">
    <source>
        <dbReference type="Google" id="ProtNLM"/>
    </source>
</evidence>
<dbReference type="GeneID" id="54327907"/>
<dbReference type="OrthoDB" id="4150114at2759"/>
<proteinExistence type="predicted"/>
<dbReference type="Proteomes" id="UP000324241">
    <property type="component" value="Unassembled WGS sequence"/>
</dbReference>
<organism evidence="1 2">
    <name type="scientific">Aspergillus tanneri</name>
    <dbReference type="NCBI Taxonomy" id="1220188"/>
    <lineage>
        <taxon>Eukaryota</taxon>
        <taxon>Fungi</taxon>
        <taxon>Dikarya</taxon>
        <taxon>Ascomycota</taxon>
        <taxon>Pezizomycotina</taxon>
        <taxon>Eurotiomycetes</taxon>
        <taxon>Eurotiomycetidae</taxon>
        <taxon>Eurotiales</taxon>
        <taxon>Aspergillaceae</taxon>
        <taxon>Aspergillus</taxon>
        <taxon>Aspergillus subgen. Circumdati</taxon>
    </lineage>
</organism>
<sequence length="454" mass="50962">MLNARVQSRILPDSSRGSVFSPLVNNLHHKNAQKYQDLAHWYCRTAGVDEVKNRSSALLTAHVLLAYYHHASTNHVNFRLAVADSVRFVLQNRASIMNSIHGADALQMWYRLCTSHRPAKPPALLLEGEGASLFGPNLLPDATEHLYLKCILGMSVDDLIYDILIRTLEIRTKLVVFRSVAGSFQVSEFSSGIGSLTHEVLNKLLGRQCAPDEYAEAREGFVRGYHLLGMLEVQKERLKVWRSRLHADQMPVDCLSNSLARNQITSKPSHSMHRSFPTHRDAMNALYCMLCEIAFEEANQSFTSDGLVLAIYESSATPIENMAYNVCQIAGNLNFSASNTSDIYTLSLAEVLLQLVFLSRSDALLHYILDVLWPQLEKTGRGYEHSHYPTQLVKRIIAQIAVFWENNRVVTLALPAVAEDISKLKLLDITHPVDLVVCGYNKGGRHFIEKVPLP</sequence>
<reference evidence="1 2" key="1">
    <citation type="submission" date="2019-08" db="EMBL/GenBank/DDBJ databases">
        <title>The genome sequence of a newly discovered highly antifungal drug resistant Aspergillus species, Aspergillus tanneri NIH 1004.</title>
        <authorList>
            <person name="Mounaud S."/>
            <person name="Singh I."/>
            <person name="Joardar V."/>
            <person name="Pakala S."/>
            <person name="Pakala S."/>
            <person name="Venepally P."/>
            <person name="Chung J.K."/>
            <person name="Losada L."/>
            <person name="Nierman W.C."/>
        </authorList>
    </citation>
    <scope>NUCLEOTIDE SEQUENCE [LARGE SCALE GENOMIC DNA]</scope>
    <source>
        <strain evidence="1 2">NIH1004</strain>
    </source>
</reference>
<dbReference type="EMBL" id="QUQM01000003">
    <property type="protein sequence ID" value="KAA8649304.1"/>
    <property type="molecule type" value="Genomic_DNA"/>
</dbReference>
<evidence type="ECO:0000313" key="2">
    <source>
        <dbReference type="Proteomes" id="UP000324241"/>
    </source>
</evidence>
<evidence type="ECO:0000313" key="1">
    <source>
        <dbReference type="EMBL" id="KAA8649304.1"/>
    </source>
</evidence>
<dbReference type="VEuPathDB" id="FungiDB:EYZ11_007047"/>
<protein>
    <recommendedName>
        <fullName evidence="3">Zn(II)2Cys6 transcription factor</fullName>
    </recommendedName>
</protein>
<dbReference type="RefSeq" id="XP_033428665.1">
    <property type="nucleotide sequence ID" value="XM_033569859.1"/>
</dbReference>
<comment type="caution">
    <text evidence="1">The sequence shown here is derived from an EMBL/GenBank/DDBJ whole genome shotgun (WGS) entry which is preliminary data.</text>
</comment>
<accession>A0A5M9MV87</accession>